<dbReference type="PROSITE" id="PS51021">
    <property type="entry name" value="BAR"/>
    <property type="match status" value="1"/>
</dbReference>
<dbReference type="InterPro" id="IPR027267">
    <property type="entry name" value="AH/BAR_dom_sf"/>
</dbReference>
<evidence type="ECO:0000259" key="2">
    <source>
        <dbReference type="PROSITE" id="PS51021"/>
    </source>
</evidence>
<protein>
    <recommendedName>
        <fullName evidence="2">BAR domain-containing protein</fullName>
    </recommendedName>
</protein>
<dbReference type="OrthoDB" id="14167at2759"/>
<dbReference type="Gene3D" id="1.20.1270.60">
    <property type="entry name" value="Arfaptin homology (AH) domain/BAR domain"/>
    <property type="match status" value="1"/>
</dbReference>
<dbReference type="Proteomes" id="UP000283210">
    <property type="component" value="Chromosome 22"/>
</dbReference>
<sequence length="412" mass="45779">MDLTRLAVDAGQFINRAVQYTEENLGQAEKTAFDPGLEELLALADATKVWTDQIISQTEVLLQPNPGARLEDRLYEHLEWSSPPRLRAHELLGEEMIRAGLEVGSTTPYGTALMRCGETQKQLGETERKFVQSTNIHFLTPLRSFTEGEYRAIQEERKMLVNKRLDLDIAKNRVMKAHQADREARNLNANPLEDDYLSQVSYMFSFLRVKWLKMWAQEISQAEMELRICQSLFDRQAEITQRLLEGLSSTHINHMCSLTDFVDAQASYFAECNQHAQELQKHLASIPAVFCSNNWRSALSSTVSGAPRSSCVDAQTVGLDDITPIPAVVHQLPDFDQDSWALNSPTKTDTDPSLAALDPTNNNVSAHSRTSVVASSNRLPAATSAGAPNDCPARETASDKTVSEATTVAGEQ</sequence>
<feature type="compositionally biased region" description="Basic and acidic residues" evidence="1">
    <location>
        <begin position="392"/>
        <end position="402"/>
    </location>
</feature>
<reference evidence="3 4" key="2">
    <citation type="submission" date="2019-01" db="EMBL/GenBank/DDBJ databases">
        <title>A chromosome length genome reference of the Java medaka (oryzias javanicus).</title>
        <authorList>
            <person name="Herpin A."/>
            <person name="Takehana Y."/>
            <person name="Naruse K."/>
            <person name="Ansai S."/>
            <person name="Kawaguchi M."/>
        </authorList>
    </citation>
    <scope>NUCLEOTIDE SEQUENCE [LARGE SCALE GENOMIC DNA]</scope>
    <source>
        <strain evidence="3">RS831</strain>
        <tissue evidence="3">Whole body</tissue>
    </source>
</reference>
<dbReference type="SMART" id="SM00721">
    <property type="entry name" value="BAR"/>
    <property type="match status" value="1"/>
</dbReference>
<organism evidence="3 4">
    <name type="scientific">Oryzias javanicus</name>
    <name type="common">Javanese ricefish</name>
    <name type="synonym">Aplocheilus javanicus</name>
    <dbReference type="NCBI Taxonomy" id="123683"/>
    <lineage>
        <taxon>Eukaryota</taxon>
        <taxon>Metazoa</taxon>
        <taxon>Chordata</taxon>
        <taxon>Craniata</taxon>
        <taxon>Vertebrata</taxon>
        <taxon>Euteleostomi</taxon>
        <taxon>Actinopterygii</taxon>
        <taxon>Neopterygii</taxon>
        <taxon>Teleostei</taxon>
        <taxon>Neoteleostei</taxon>
        <taxon>Acanthomorphata</taxon>
        <taxon>Ovalentaria</taxon>
        <taxon>Atherinomorphae</taxon>
        <taxon>Beloniformes</taxon>
        <taxon>Adrianichthyidae</taxon>
        <taxon>Oryziinae</taxon>
        <taxon>Oryzias</taxon>
    </lineage>
</organism>
<evidence type="ECO:0000256" key="1">
    <source>
        <dbReference type="SAM" id="MobiDB-lite"/>
    </source>
</evidence>
<proteinExistence type="predicted"/>
<accession>A0A437C4D9</accession>
<dbReference type="InterPro" id="IPR004148">
    <property type="entry name" value="BAR_dom"/>
</dbReference>
<gene>
    <name evidence="3" type="ORF">OJAV_G00216510</name>
</gene>
<dbReference type="EMBL" id="CM012458">
    <property type="protein sequence ID" value="RVE57451.1"/>
    <property type="molecule type" value="Genomic_DNA"/>
</dbReference>
<name>A0A437C4D9_ORYJA</name>
<dbReference type="SUPFAM" id="SSF103657">
    <property type="entry name" value="BAR/IMD domain-like"/>
    <property type="match status" value="1"/>
</dbReference>
<feature type="region of interest" description="Disordered" evidence="1">
    <location>
        <begin position="375"/>
        <end position="412"/>
    </location>
</feature>
<keyword evidence="4" id="KW-1185">Reference proteome</keyword>
<dbReference type="GO" id="GO:0005737">
    <property type="term" value="C:cytoplasm"/>
    <property type="evidence" value="ECO:0007669"/>
    <property type="project" value="InterPro"/>
</dbReference>
<evidence type="ECO:0000313" key="3">
    <source>
        <dbReference type="EMBL" id="RVE57451.1"/>
    </source>
</evidence>
<feature type="domain" description="BAR" evidence="2">
    <location>
        <begin position="22"/>
        <end position="292"/>
    </location>
</feature>
<dbReference type="OMA" id="HEANEPI"/>
<evidence type="ECO:0000313" key="4">
    <source>
        <dbReference type="Proteomes" id="UP000283210"/>
    </source>
</evidence>
<dbReference type="AlphaFoldDB" id="A0A437C4D9"/>
<dbReference type="Pfam" id="PF03114">
    <property type="entry name" value="BAR"/>
    <property type="match status" value="1"/>
</dbReference>
<reference evidence="3 4" key="1">
    <citation type="submission" date="2018-11" db="EMBL/GenBank/DDBJ databases">
        <authorList>
            <person name="Lopez-Roques C."/>
            <person name="Donnadieu C."/>
            <person name="Bouchez O."/>
            <person name="Klopp C."/>
            <person name="Cabau C."/>
            <person name="Zahm M."/>
        </authorList>
    </citation>
    <scope>NUCLEOTIDE SEQUENCE [LARGE SCALE GENOMIC DNA]</scope>
    <source>
        <strain evidence="3">RS831</strain>
        <tissue evidence="3">Whole body</tissue>
    </source>
</reference>